<evidence type="ECO:0000256" key="11">
    <source>
        <dbReference type="ARBA" id="ARBA00029304"/>
    </source>
</evidence>
<feature type="binding site" evidence="15">
    <location>
        <position position="491"/>
    </location>
    <ligand>
        <name>Mg(2+)</name>
        <dbReference type="ChEBI" id="CHEBI:18420"/>
    </ligand>
</feature>
<dbReference type="GO" id="GO:0009097">
    <property type="term" value="P:isoleucine biosynthetic process"/>
    <property type="evidence" value="ECO:0007669"/>
    <property type="project" value="UniProtKB-UniRule"/>
</dbReference>
<evidence type="ECO:0000256" key="10">
    <source>
        <dbReference type="ARBA" id="ARBA00023304"/>
    </source>
</evidence>
<comment type="cofactor">
    <cofactor evidence="1 15">
        <name>Mg(2+)</name>
        <dbReference type="ChEBI" id="CHEBI:18420"/>
    </cofactor>
</comment>
<dbReference type="GeneID" id="99644697"/>
<dbReference type="EC" id="4.2.1.9" evidence="14 15"/>
<dbReference type="Pfam" id="PF24877">
    <property type="entry name" value="ILV_EDD_C"/>
    <property type="match status" value="1"/>
</dbReference>
<feature type="active site" description="Proton acceptor" evidence="15">
    <location>
        <position position="517"/>
    </location>
</feature>
<dbReference type="Gene3D" id="3.50.30.80">
    <property type="entry name" value="IlvD/EDD C-terminal domain-like"/>
    <property type="match status" value="1"/>
</dbReference>
<sequence>MPPYRSRTTTHGRNMAGARGLWRATGMKDEDFGKPIIAVVNSFTQFVPGHVHLKDLGQLVAREIESAGGVAKEFNTIAVDDGIAMGHDGMLYSLPSRELIADSVEYMVNAHCADAMVCISNCDKITPGMLMAALRLNIPVVFVSGGPMEAGKVVWEDSVKKLDLVDAMVAAADDHYTDEQVKAIERSACPTCGSCSGMFTANSMNCLTEALGLSLPGNGSTLATHADRKRLFVEAGHLIVDLARRYYEQDDESVLPRSIATFSAFENAMTLDIAMGGSTNTVLHLLAAAQEAEIDFTMADIDRLSRRVPVLCKVAPAVSSVHMEDVHHAGGIMGILGQLDNAGLLTTSIPTVHSETLAKALDHWDVTRTNSEMVHKFYSAAPGGVPTQVAFSQERRFDKVDTDREKGVIRSKEHAFSQDGGLAVLYGNLAEDGCIVKTAGVDDSILKFSGPARIFESQDSAVLGILNGKIKPGDIVLIRYEGPRGGPGMQEMLYPTSYLKSKGLGKACALITDGRFSGGSSGLSIGHVSPEAAEGGTIGLVREGDIIDIDIPNRKIHLAVDDATLAERRAEQDAAGWKPAEERKRKISTALKAYAAMATSAARGAVRKLPD</sequence>
<dbReference type="PROSITE" id="PS00887">
    <property type="entry name" value="ILVD_EDD_2"/>
    <property type="match status" value="1"/>
</dbReference>
<dbReference type="EMBL" id="NGJQ01000016">
    <property type="protein sequence ID" value="OZV58333.1"/>
    <property type="molecule type" value="Genomic_DNA"/>
</dbReference>
<evidence type="ECO:0000256" key="3">
    <source>
        <dbReference type="ARBA" id="ARBA00022605"/>
    </source>
</evidence>
<comment type="caution">
    <text evidence="15">Lacks conserved residue(s) required for the propagation of feature annotation.</text>
</comment>
<evidence type="ECO:0000256" key="4">
    <source>
        <dbReference type="ARBA" id="ARBA00022714"/>
    </source>
</evidence>
<keyword evidence="8 15" id="KW-0411">Iron-sulfur</keyword>
<gene>
    <name evidence="15" type="primary">ilvD</name>
    <name evidence="18" type="ORF">BI318_14160</name>
</gene>
<feature type="domain" description="Dihydroxy-acid/6-phosphogluconate dehydratase N-terminal" evidence="16">
    <location>
        <begin position="34"/>
        <end position="359"/>
    </location>
</feature>
<evidence type="ECO:0000313" key="19">
    <source>
        <dbReference type="Proteomes" id="UP000216335"/>
    </source>
</evidence>
<dbReference type="Proteomes" id="UP000216335">
    <property type="component" value="Unassembled WGS sequence"/>
</dbReference>
<dbReference type="InterPro" id="IPR042096">
    <property type="entry name" value="Dihydro-acid_dehy_C"/>
</dbReference>
<dbReference type="PROSITE" id="PS00886">
    <property type="entry name" value="ILVD_EDD_1"/>
    <property type="match status" value="1"/>
</dbReference>
<dbReference type="InterPro" id="IPR037237">
    <property type="entry name" value="IlvD/EDD_N"/>
</dbReference>
<dbReference type="NCBIfam" id="TIGR00110">
    <property type="entry name" value="ilvD"/>
    <property type="match status" value="1"/>
</dbReference>
<dbReference type="GO" id="GO:0009099">
    <property type="term" value="P:L-valine biosynthetic process"/>
    <property type="evidence" value="ECO:0007669"/>
    <property type="project" value="UniProtKB-UniRule"/>
</dbReference>
<evidence type="ECO:0000259" key="16">
    <source>
        <dbReference type="Pfam" id="PF00920"/>
    </source>
</evidence>
<keyword evidence="3 15" id="KW-0028">Amino-acid biosynthesis</keyword>
<dbReference type="AlphaFoldDB" id="A0AB36PV59"/>
<evidence type="ECO:0000259" key="17">
    <source>
        <dbReference type="Pfam" id="PF24877"/>
    </source>
</evidence>
<proteinExistence type="inferred from homology"/>
<evidence type="ECO:0000256" key="1">
    <source>
        <dbReference type="ARBA" id="ARBA00001946"/>
    </source>
</evidence>
<dbReference type="HAMAP" id="MF_00012">
    <property type="entry name" value="IlvD"/>
    <property type="match status" value="1"/>
</dbReference>
<dbReference type="GO" id="GO:0005829">
    <property type="term" value="C:cytosol"/>
    <property type="evidence" value="ECO:0007669"/>
    <property type="project" value="TreeGrafter"/>
</dbReference>
<dbReference type="InterPro" id="IPR000581">
    <property type="entry name" value="ILV_EDD_N"/>
</dbReference>
<keyword evidence="5 15" id="KW-0479">Metal-binding</keyword>
<protein>
    <recommendedName>
        <fullName evidence="14 15">Dihydroxy-acid dehydratase</fullName>
        <shortName evidence="15">DAD</shortName>
        <ecNumber evidence="14 15">4.2.1.9</ecNumber>
    </recommendedName>
</protein>
<comment type="catalytic activity">
    <reaction evidence="11">
        <text>(2R)-2,3-dihydroxy-3-methylbutanoate = 3-methyl-2-oxobutanoate + H2O</text>
        <dbReference type="Rhea" id="RHEA:24809"/>
        <dbReference type="ChEBI" id="CHEBI:11851"/>
        <dbReference type="ChEBI" id="CHEBI:15377"/>
        <dbReference type="ChEBI" id="CHEBI:49072"/>
        <dbReference type="EC" id="4.2.1.9"/>
    </reaction>
    <physiologicalReaction direction="left-to-right" evidence="11">
        <dbReference type="Rhea" id="RHEA:24810"/>
    </physiologicalReaction>
</comment>
<dbReference type="InterPro" id="IPR020558">
    <property type="entry name" value="DiOHA_6PGluconate_deHydtase_CS"/>
</dbReference>
<evidence type="ECO:0000256" key="9">
    <source>
        <dbReference type="ARBA" id="ARBA00023239"/>
    </source>
</evidence>
<comment type="pathway">
    <text evidence="13 15">Amino-acid biosynthesis; L-isoleucine biosynthesis; L-isoleucine from 2-oxobutanoate: step 3/4.</text>
</comment>
<evidence type="ECO:0000256" key="6">
    <source>
        <dbReference type="ARBA" id="ARBA00022842"/>
    </source>
</evidence>
<dbReference type="Pfam" id="PF00920">
    <property type="entry name" value="ILVD_EDD_N"/>
    <property type="match status" value="1"/>
</dbReference>
<dbReference type="PANTHER" id="PTHR43661">
    <property type="entry name" value="D-XYLONATE DEHYDRATASE"/>
    <property type="match status" value="1"/>
</dbReference>
<evidence type="ECO:0000256" key="14">
    <source>
        <dbReference type="ARBA" id="ARBA00029490"/>
    </source>
</evidence>
<dbReference type="GO" id="GO:0000287">
    <property type="term" value="F:magnesium ion binding"/>
    <property type="evidence" value="ECO:0007669"/>
    <property type="project" value="UniProtKB-UniRule"/>
</dbReference>
<dbReference type="NCBIfam" id="NF009103">
    <property type="entry name" value="PRK12448.1"/>
    <property type="match status" value="1"/>
</dbReference>
<dbReference type="GeneID" id="93017425"/>
<dbReference type="GO" id="GO:0051537">
    <property type="term" value="F:2 iron, 2 sulfur cluster binding"/>
    <property type="evidence" value="ECO:0007669"/>
    <property type="project" value="UniProtKB-UniRule"/>
</dbReference>
<evidence type="ECO:0000256" key="13">
    <source>
        <dbReference type="ARBA" id="ARBA00029437"/>
    </source>
</evidence>
<keyword evidence="9 15" id="KW-0456">Lyase</keyword>
<evidence type="ECO:0000256" key="12">
    <source>
        <dbReference type="ARBA" id="ARBA00029436"/>
    </source>
</evidence>
<feature type="domain" description="Dihydroxy-acid/6-phosphogluconate dehydratase C-terminal" evidence="17">
    <location>
        <begin position="408"/>
        <end position="605"/>
    </location>
</feature>
<evidence type="ECO:0000256" key="7">
    <source>
        <dbReference type="ARBA" id="ARBA00023004"/>
    </source>
</evidence>
<name>A0AB36PV59_BRUML</name>
<keyword evidence="4 15" id="KW-0001">2Fe-2S</keyword>
<evidence type="ECO:0000256" key="5">
    <source>
        <dbReference type="ARBA" id="ARBA00022723"/>
    </source>
</evidence>
<comment type="subunit">
    <text evidence="15">Homodimer.</text>
</comment>
<evidence type="ECO:0000256" key="15">
    <source>
        <dbReference type="HAMAP-Rule" id="MF_00012"/>
    </source>
</evidence>
<feature type="binding site" evidence="15">
    <location>
        <position position="81"/>
    </location>
    <ligand>
        <name>Mg(2+)</name>
        <dbReference type="ChEBI" id="CHEBI:18420"/>
    </ligand>
</feature>
<feature type="binding site" evidence="15">
    <location>
        <position position="123"/>
    </location>
    <ligand>
        <name>Mg(2+)</name>
        <dbReference type="ChEBI" id="CHEBI:18420"/>
    </ligand>
</feature>
<dbReference type="SMR" id="A0AB36PV59"/>
<dbReference type="GO" id="GO:0004160">
    <property type="term" value="F:dihydroxy-acid dehydratase activity"/>
    <property type="evidence" value="ECO:0007669"/>
    <property type="project" value="UniProtKB-UniRule"/>
</dbReference>
<evidence type="ECO:0000256" key="2">
    <source>
        <dbReference type="ARBA" id="ARBA00006486"/>
    </source>
</evidence>
<dbReference type="SUPFAM" id="SSF52016">
    <property type="entry name" value="LeuD/IlvD-like"/>
    <property type="match status" value="1"/>
</dbReference>
<evidence type="ECO:0000313" key="18">
    <source>
        <dbReference type="EMBL" id="OZV58333.1"/>
    </source>
</evidence>
<keyword evidence="7 15" id="KW-0408">Iron</keyword>
<dbReference type="PANTHER" id="PTHR43661:SF3">
    <property type="entry name" value="D-XYLONATE DEHYDRATASE YAGF-RELATED"/>
    <property type="match status" value="1"/>
</dbReference>
<keyword evidence="10 15" id="KW-0100">Branched-chain amino acid biosynthesis</keyword>
<organism evidence="18 19">
    <name type="scientific">Brucella melitensis</name>
    <dbReference type="NCBI Taxonomy" id="29459"/>
    <lineage>
        <taxon>Bacteria</taxon>
        <taxon>Pseudomonadati</taxon>
        <taxon>Pseudomonadota</taxon>
        <taxon>Alphaproteobacteria</taxon>
        <taxon>Hyphomicrobiales</taxon>
        <taxon>Brucellaceae</taxon>
        <taxon>Brucella/Ochrobactrum group</taxon>
        <taxon>Brucella</taxon>
    </lineage>
</organism>
<comment type="caution">
    <text evidence="18">The sequence shown here is derived from an EMBL/GenBank/DDBJ whole genome shotgun (WGS) entry which is preliminary data.</text>
</comment>
<comment type="similarity">
    <text evidence="2 15">Belongs to the IlvD/Edd family.</text>
</comment>
<evidence type="ECO:0000256" key="8">
    <source>
        <dbReference type="ARBA" id="ARBA00023014"/>
    </source>
</evidence>
<feature type="modified residue" description="N6-carboxylysine" evidence="15">
    <location>
        <position position="124"/>
    </location>
</feature>
<dbReference type="FunFam" id="3.50.30.80:FF:000001">
    <property type="entry name" value="Dihydroxy-acid dehydratase"/>
    <property type="match status" value="1"/>
</dbReference>
<comment type="catalytic activity">
    <reaction evidence="15">
        <text>(2R,3R)-2,3-dihydroxy-3-methylpentanoate = (S)-3-methyl-2-oxopentanoate + H2O</text>
        <dbReference type="Rhea" id="RHEA:27694"/>
        <dbReference type="ChEBI" id="CHEBI:15377"/>
        <dbReference type="ChEBI" id="CHEBI:35146"/>
        <dbReference type="ChEBI" id="CHEBI:49258"/>
        <dbReference type="EC" id="4.2.1.9"/>
    </reaction>
</comment>
<reference evidence="18 19" key="1">
    <citation type="submission" date="2017-05" db="EMBL/GenBank/DDBJ databases">
        <title>The genome sequence of the facultative intracellular pathogen Brucella melitensis KIV-L.</title>
        <authorList>
            <person name="Pisarenko S."/>
            <person name="Kovalev D."/>
            <person name="Khachaturova A."/>
            <person name="Kulichenko A."/>
        </authorList>
    </citation>
    <scope>NUCLEOTIDE SEQUENCE [LARGE SCALE GENOMIC DNA]</scope>
    <source>
        <strain evidence="18 19">KIV-L</strain>
    </source>
</reference>
<dbReference type="RefSeq" id="WP_002965347.1">
    <property type="nucleotide sequence ID" value="NZ_CAKLDP010000013.1"/>
</dbReference>
<comment type="pathway">
    <text evidence="12 15">Amino-acid biosynthesis; L-valine biosynthesis; L-valine from pyruvate: step 3/4.</text>
</comment>
<feature type="binding site" description="via carbamate group" evidence="15">
    <location>
        <position position="124"/>
    </location>
    <ligand>
        <name>Mg(2+)</name>
        <dbReference type="ChEBI" id="CHEBI:18420"/>
    </ligand>
</feature>
<dbReference type="InterPro" id="IPR004404">
    <property type="entry name" value="DihydroxyA_deHydtase"/>
</dbReference>
<keyword evidence="6 15" id="KW-0460">Magnesium</keyword>
<dbReference type="SUPFAM" id="SSF143975">
    <property type="entry name" value="IlvD/EDD N-terminal domain-like"/>
    <property type="match status" value="1"/>
</dbReference>
<accession>A0AB36PV59</accession>
<comment type="function">
    <text evidence="15">Functions in the biosynthesis of branched-chain amino acids. Catalyzes the dehydration of (2R,3R)-2,3-dihydroxy-3-methylpentanoate (2,3-dihydroxy-3-methylvalerate) into 2-oxo-3-methylpentanoate (2-oxo-3-methylvalerate) and of (2R)-2,3-dihydroxy-3-methylbutanoate (2,3-dihydroxyisovalerate) into 2-oxo-3-methylbutanoate (2-oxoisovalerate), the penultimate precursor to L-isoleucine and L-valine, respectively.</text>
</comment>
<comment type="cofactor">
    <cofactor evidence="15">
        <name>[2Fe-2S] cluster</name>
        <dbReference type="ChEBI" id="CHEBI:190135"/>
    </cofactor>
    <text evidence="15">Binds 1 [2Fe-2S] cluster per subunit. This cluster acts as a Lewis acid cofactor.</text>
</comment>
<dbReference type="InterPro" id="IPR056740">
    <property type="entry name" value="ILV_EDD_C"/>
</dbReference>